<evidence type="ECO:0000256" key="1">
    <source>
        <dbReference type="SAM" id="Phobius"/>
    </source>
</evidence>
<organism evidence="2 3">
    <name type="scientific">Pristionchus fissidentatus</name>
    <dbReference type="NCBI Taxonomy" id="1538716"/>
    <lineage>
        <taxon>Eukaryota</taxon>
        <taxon>Metazoa</taxon>
        <taxon>Ecdysozoa</taxon>
        <taxon>Nematoda</taxon>
        <taxon>Chromadorea</taxon>
        <taxon>Rhabditida</taxon>
        <taxon>Rhabditina</taxon>
        <taxon>Diplogasteromorpha</taxon>
        <taxon>Diplogasteroidea</taxon>
        <taxon>Neodiplogasteridae</taxon>
        <taxon>Pristionchus</taxon>
    </lineage>
</organism>
<evidence type="ECO:0000313" key="2">
    <source>
        <dbReference type="EMBL" id="GMT20182.1"/>
    </source>
</evidence>
<keyword evidence="1" id="KW-1133">Transmembrane helix</keyword>
<keyword evidence="1" id="KW-0472">Membrane</keyword>
<feature type="transmembrane region" description="Helical" evidence="1">
    <location>
        <begin position="46"/>
        <end position="68"/>
    </location>
</feature>
<comment type="caution">
    <text evidence="2">The sequence shown here is derived from an EMBL/GenBank/DDBJ whole genome shotgun (WGS) entry which is preliminary data.</text>
</comment>
<dbReference type="Proteomes" id="UP001432322">
    <property type="component" value="Unassembled WGS sequence"/>
</dbReference>
<proteinExistence type="predicted"/>
<evidence type="ECO:0000313" key="3">
    <source>
        <dbReference type="Proteomes" id="UP001432322"/>
    </source>
</evidence>
<accession>A0AAV5VKC6</accession>
<dbReference type="EMBL" id="BTSY01000003">
    <property type="protein sequence ID" value="GMT20182.1"/>
    <property type="molecule type" value="Genomic_DNA"/>
</dbReference>
<sequence length="102" mass="11897">MSSVKIVMTVAEAQRNCLPSCAEKRDFMEHDPPRKEEDFFVDYDPMIGLGTAAVLLTFFFLITIRSLVRWAVMKVRFIRFEKKRRKNEMQLLTLEPVAVAEV</sequence>
<keyword evidence="3" id="KW-1185">Reference proteome</keyword>
<dbReference type="AlphaFoldDB" id="A0AAV5VKC6"/>
<protein>
    <submittedName>
        <fullName evidence="2">Uncharacterized protein</fullName>
    </submittedName>
</protein>
<gene>
    <name evidence="2" type="ORF">PFISCL1PPCAC_11479</name>
</gene>
<keyword evidence="1" id="KW-0812">Transmembrane</keyword>
<reference evidence="2" key="1">
    <citation type="submission" date="2023-10" db="EMBL/GenBank/DDBJ databases">
        <title>Genome assembly of Pristionchus species.</title>
        <authorList>
            <person name="Yoshida K."/>
            <person name="Sommer R.J."/>
        </authorList>
    </citation>
    <scope>NUCLEOTIDE SEQUENCE</scope>
    <source>
        <strain evidence="2">RS5133</strain>
    </source>
</reference>
<name>A0AAV5VKC6_9BILA</name>